<dbReference type="GO" id="GO:0008094">
    <property type="term" value="F:ATP-dependent activity, acting on DNA"/>
    <property type="evidence" value="ECO:0007669"/>
    <property type="project" value="TreeGrafter"/>
</dbReference>
<evidence type="ECO:0000313" key="5">
    <source>
        <dbReference type="EMBL" id="KAF3329319.1"/>
    </source>
</evidence>
<feature type="domain" description="SNF2 N-terminal" evidence="4">
    <location>
        <begin position="9"/>
        <end position="194"/>
    </location>
</feature>
<dbReference type="GO" id="GO:0006289">
    <property type="term" value="P:nucleotide-excision repair"/>
    <property type="evidence" value="ECO:0007669"/>
    <property type="project" value="TreeGrafter"/>
</dbReference>
<sequence length="196" mass="22653">MGLRSTEKVKVRVLVYHGTKRAKGEVDLGQYDFVLTSYSTIESDCRKHIAFRIGEATLPEPLFALKGEYNWVLSGTPLQNRVGELYSLFLEVFPYSYYLCKDCKCRLQDFSSSKVCTDCGHCIRHFCWWNEYIARHIQVSSSQKGCQRAMTLLRETVMKNIVSRRTKKGRAADIALPSKIVTLRRDSMDEQEHRVL</sequence>
<dbReference type="PANTHER" id="PTHR45626">
    <property type="entry name" value="TRANSCRIPTION TERMINATION FACTOR 2-RELATED"/>
    <property type="match status" value="1"/>
</dbReference>
<dbReference type="InterPro" id="IPR038718">
    <property type="entry name" value="SNF2-like_sf"/>
</dbReference>
<evidence type="ECO:0000256" key="2">
    <source>
        <dbReference type="ARBA" id="ARBA00022801"/>
    </source>
</evidence>
<protein>
    <recommendedName>
        <fullName evidence="4">SNF2 N-terminal domain-containing protein</fullName>
    </recommendedName>
</protein>
<gene>
    <name evidence="5" type="ORF">FCM35_KLT04650</name>
</gene>
<dbReference type="Pfam" id="PF00176">
    <property type="entry name" value="SNF2-rel_dom"/>
    <property type="match status" value="1"/>
</dbReference>
<dbReference type="Gene3D" id="3.40.50.10810">
    <property type="entry name" value="Tandem AAA-ATPase domain"/>
    <property type="match status" value="1"/>
</dbReference>
<evidence type="ECO:0000256" key="1">
    <source>
        <dbReference type="ARBA" id="ARBA00022741"/>
    </source>
</evidence>
<dbReference type="GO" id="GO:0016787">
    <property type="term" value="F:hydrolase activity"/>
    <property type="evidence" value="ECO:0007669"/>
    <property type="project" value="UniProtKB-KW"/>
</dbReference>
<dbReference type="InterPro" id="IPR000330">
    <property type="entry name" value="SNF2_N"/>
</dbReference>
<keyword evidence="3" id="KW-0067">ATP-binding</keyword>
<dbReference type="EMBL" id="SWLB01000014">
    <property type="protein sequence ID" value="KAF3329319.1"/>
    <property type="molecule type" value="Genomic_DNA"/>
</dbReference>
<keyword evidence="6" id="KW-1185">Reference proteome</keyword>
<evidence type="ECO:0000313" key="6">
    <source>
        <dbReference type="Proteomes" id="UP000623129"/>
    </source>
</evidence>
<dbReference type="GO" id="GO:0005634">
    <property type="term" value="C:nucleus"/>
    <property type="evidence" value="ECO:0007669"/>
    <property type="project" value="TreeGrafter"/>
</dbReference>
<dbReference type="PANTHER" id="PTHR45626:SF12">
    <property type="entry name" value="DNA REPAIR PROTEIN RAD16"/>
    <property type="match status" value="1"/>
</dbReference>
<keyword evidence="1" id="KW-0547">Nucleotide-binding</keyword>
<dbReference type="SUPFAM" id="SSF52540">
    <property type="entry name" value="P-loop containing nucleoside triphosphate hydrolases"/>
    <property type="match status" value="1"/>
</dbReference>
<reference evidence="5" key="1">
    <citation type="submission" date="2020-01" db="EMBL/GenBank/DDBJ databases">
        <title>Genome sequence of Kobresia littledalei, the first chromosome-level genome in the family Cyperaceae.</title>
        <authorList>
            <person name="Qu G."/>
        </authorList>
    </citation>
    <scope>NUCLEOTIDE SEQUENCE</scope>
    <source>
        <strain evidence="5">C.B.Clarke</strain>
        <tissue evidence="5">Leaf</tissue>
    </source>
</reference>
<proteinExistence type="predicted"/>
<dbReference type="AlphaFoldDB" id="A0A833QTK0"/>
<dbReference type="OrthoDB" id="448448at2759"/>
<comment type="caution">
    <text evidence="5">The sequence shown here is derived from an EMBL/GenBank/DDBJ whole genome shotgun (WGS) entry which is preliminary data.</text>
</comment>
<evidence type="ECO:0000256" key="3">
    <source>
        <dbReference type="ARBA" id="ARBA00022840"/>
    </source>
</evidence>
<dbReference type="InterPro" id="IPR050628">
    <property type="entry name" value="SNF2_RAD54_helicase_TF"/>
</dbReference>
<name>A0A833QTK0_9POAL</name>
<organism evidence="5 6">
    <name type="scientific">Carex littledalei</name>
    <dbReference type="NCBI Taxonomy" id="544730"/>
    <lineage>
        <taxon>Eukaryota</taxon>
        <taxon>Viridiplantae</taxon>
        <taxon>Streptophyta</taxon>
        <taxon>Embryophyta</taxon>
        <taxon>Tracheophyta</taxon>
        <taxon>Spermatophyta</taxon>
        <taxon>Magnoliopsida</taxon>
        <taxon>Liliopsida</taxon>
        <taxon>Poales</taxon>
        <taxon>Cyperaceae</taxon>
        <taxon>Cyperoideae</taxon>
        <taxon>Cariceae</taxon>
        <taxon>Carex</taxon>
        <taxon>Carex subgen. Euthyceras</taxon>
    </lineage>
</organism>
<dbReference type="GO" id="GO:0005524">
    <property type="term" value="F:ATP binding"/>
    <property type="evidence" value="ECO:0007669"/>
    <property type="project" value="UniProtKB-KW"/>
</dbReference>
<keyword evidence="2" id="KW-0378">Hydrolase</keyword>
<dbReference type="InterPro" id="IPR027417">
    <property type="entry name" value="P-loop_NTPase"/>
</dbReference>
<dbReference type="Proteomes" id="UP000623129">
    <property type="component" value="Unassembled WGS sequence"/>
</dbReference>
<accession>A0A833QTK0</accession>
<evidence type="ECO:0000259" key="4">
    <source>
        <dbReference type="Pfam" id="PF00176"/>
    </source>
</evidence>